<dbReference type="Proteomes" id="UP000076154">
    <property type="component" value="Unassembled WGS sequence"/>
</dbReference>
<feature type="compositionally biased region" description="Low complexity" evidence="1">
    <location>
        <begin position="316"/>
        <end position="331"/>
    </location>
</feature>
<dbReference type="InterPro" id="IPR012337">
    <property type="entry name" value="RNaseH-like_sf"/>
</dbReference>
<dbReference type="Pfam" id="PF00078">
    <property type="entry name" value="RVT_1"/>
    <property type="match status" value="1"/>
</dbReference>
<dbReference type="PROSITE" id="PS50879">
    <property type="entry name" value="RNASE_H_1"/>
    <property type="match status" value="1"/>
</dbReference>
<dbReference type="STRING" id="39966.A0A369JU85"/>
<dbReference type="CDD" id="cd01650">
    <property type="entry name" value="RT_nLTR_like"/>
    <property type="match status" value="1"/>
</dbReference>
<feature type="domain" description="Reverse transcriptase" evidence="2">
    <location>
        <begin position="1137"/>
        <end position="1410"/>
    </location>
</feature>
<dbReference type="GO" id="GO:0003676">
    <property type="term" value="F:nucleic acid binding"/>
    <property type="evidence" value="ECO:0007669"/>
    <property type="project" value="InterPro"/>
</dbReference>
<keyword evidence="5" id="KW-1185">Reference proteome</keyword>
<dbReference type="InParanoid" id="A0A369JU85"/>
<feature type="domain" description="RNase H type-1" evidence="3">
    <location>
        <begin position="794"/>
        <end position="934"/>
    </location>
</feature>
<sequence>MSSQPPPERTSDYSPHATSAARPSPPPLPPLLPITSLEEETDGGRFSKSPQPREPPVQAGAQSTAPPPHAPSTGSFERPPSPSPSRPVRRSSRRNITDDASASTSQSRAKGKEREKTLDAFPNPADDGSDWPQPTRAPENSADTPPPPPPPPPAYALTEHDRCMVEEFQIVPPSSRSRAGLTRDEHYRAFHNDSIIAGHLHELGARLDSLAQSGDGRYHELLNLIQDTSAARGSGSSSSTFNAVLTSNEHFRRLYDAVAVYSRDLDAVSRAINDLRRDIASLRTSSLATTMPAQPSSSTQFGAGTWPPLPAPAPLHPRLASMAPPTMTAPPVIHTPNRRRPASTPMRRARGMSTPQAKRPRVELDYRSSDVVVWPVGTGTAPLEIAYRLMHKVTGFHESNVATCIHYKGRPDVISIRFQNRLIAERFVAAFAASPPAGMDHMTAMLSDDPSLPVVLDTGDEDLAVITGGHHQNPRGLRLCAWNIHGNLALKIVQTDVVSFMNEHDIVVFQETWLGPTFDEALQLPPGFLLFAAPRPQASNLQPQRGGLVAVIKSSVAAHVLQQFCAPDCLVLLLHEFVLITVYLPPITSRWEEWTDVSPEDRLFSTIPAVSQLTQKPVVVIGDLNARTASSQSLPYRRTFPRVSSDVASNARGMRILDMCAADSLLVLNGTSFEGPGAGLFTSFQPLGSSVIDYVIVSDSMLRFLEPSCLRVVQSDWSDHACLSLHLHNCTPMAQQPLPAQSLSSLKSNLANLLKATPSDSVTCTLNGLLHAALENALTDEEASLRLYGPATNNDTPLSIYTASTCRRPHRGAPLAAFGVFYGDKNTSNVGRRVAGTQTDARAAVAAILYVLHNTSPYVPIYLYSTSQTAIRTIVFWASKNASQGWKCPNGDLFTSIVAFITNRSASVSFRWVPALADNGHFRSAKLLANAACLRGVEAIFYSTPNPPSLVRHDTHSHPSLPKVTTTLPQLPPPPHASIVHVSPEHIDFNNEAHRGRAKERAAKLQNLLNLMTHRANRDFWNLIRKWSDPKPRAPLVTAQQLFRVFRARINPPSHVPPTFNTRAHAAAVHLVNTIPPITVDRTAGQYFSRPFTMEELQWAKTKITKGSAKSACGADGVSYTTIARIPNEDLLRLLQACIDTGRVPGPWLHTVLVGVLKVGKDGKDPENYRLIGLESCMLKLLTLIIDKRLREWSEAEHILPDTQNAFRPQYRTNNNSFILRCVIERAHARGHTLFMVFIDLKNAFPSTDLATLWAKLYRKGVAGPLFDWLRNLYHDMAYVVQQGGVLSETFKSLIGLLTGDTASPALWNIFFSDLAIPDHPDDVILDDNGRPISHIEQADDVVLFSTTAAGLQFKIDKFVEWCAMNQMVISVPKSNWAVSRPLHEPLPTIHISGSPLQQINAYKYVGITFDFAQRHLFRAHCSKKASAARSVAGAIFALDSFVGVLPPVDARRLYMARVDPHLIFGCEVIIDTDSVALNEFEKVQLAFIRRMLGLSARSLIHPLFTETGIMPIKYRRIVLALGYLSYLFHLPPHHLAAVALRDSLNLAWEGKPSWIADLVTACHTLPHPVLVDLRNIHVSAGDLALAVTNSANEWLRTLWRNSNKLVFFLGSHDISKKSVKPYLRIHNPRHRLAITKLLLSDHLLAVEQLRRSGRGRPLVERHHRLCRFCTAAVEDEGHALFGCRSHPQLLQLRAQFLQNLFALEPPLRIAFQCVHTTLFVESIVQDNRLCPMFAAYVYDVFTIYDTAEIFNPNSRT</sequence>
<dbReference type="InterPro" id="IPR005135">
    <property type="entry name" value="Endo/exonuclease/phosphatase"/>
</dbReference>
<feature type="compositionally biased region" description="Pro residues" evidence="1">
    <location>
        <begin position="23"/>
        <end position="32"/>
    </location>
</feature>
<dbReference type="Gene3D" id="3.60.10.10">
    <property type="entry name" value="Endonuclease/exonuclease/phosphatase"/>
    <property type="match status" value="1"/>
</dbReference>
<dbReference type="InterPro" id="IPR036691">
    <property type="entry name" value="Endo/exonu/phosph_ase_sf"/>
</dbReference>
<feature type="compositionally biased region" description="Pro residues" evidence="1">
    <location>
        <begin position="144"/>
        <end position="154"/>
    </location>
</feature>
<dbReference type="PANTHER" id="PTHR19446">
    <property type="entry name" value="REVERSE TRANSCRIPTASES"/>
    <property type="match status" value="1"/>
</dbReference>
<evidence type="ECO:0000313" key="5">
    <source>
        <dbReference type="Proteomes" id="UP000076154"/>
    </source>
</evidence>
<accession>A0A369JU85</accession>
<gene>
    <name evidence="4" type="primary">pol_9</name>
    <name evidence="4" type="ORF">Hypma_007737</name>
</gene>
<keyword evidence="4" id="KW-0808">Transferase</keyword>
<dbReference type="Gene3D" id="3.30.420.10">
    <property type="entry name" value="Ribonuclease H-like superfamily/Ribonuclease H"/>
    <property type="match status" value="1"/>
</dbReference>
<dbReference type="Pfam" id="PF03372">
    <property type="entry name" value="Exo_endo_phos"/>
    <property type="match status" value="1"/>
</dbReference>
<dbReference type="EMBL" id="LUEZ02000041">
    <property type="protein sequence ID" value="RDB24922.1"/>
    <property type="molecule type" value="Genomic_DNA"/>
</dbReference>
<proteinExistence type="predicted"/>
<feature type="compositionally biased region" description="Polar residues" evidence="1">
    <location>
        <begin position="288"/>
        <end position="302"/>
    </location>
</feature>
<feature type="region of interest" description="Disordered" evidence="1">
    <location>
        <begin position="288"/>
        <end position="361"/>
    </location>
</feature>
<feature type="compositionally biased region" description="Polar residues" evidence="1">
    <location>
        <begin position="98"/>
        <end position="108"/>
    </location>
</feature>
<dbReference type="InterPro" id="IPR002156">
    <property type="entry name" value="RNaseH_domain"/>
</dbReference>
<evidence type="ECO:0000313" key="4">
    <source>
        <dbReference type="EMBL" id="RDB24922.1"/>
    </source>
</evidence>
<dbReference type="GO" id="GO:0004523">
    <property type="term" value="F:RNA-DNA hybrid ribonuclease activity"/>
    <property type="evidence" value="ECO:0007669"/>
    <property type="project" value="InterPro"/>
</dbReference>
<dbReference type="OrthoDB" id="3051112at2759"/>
<dbReference type="InterPro" id="IPR036397">
    <property type="entry name" value="RNaseH_sf"/>
</dbReference>
<dbReference type="SUPFAM" id="SSF56219">
    <property type="entry name" value="DNase I-like"/>
    <property type="match status" value="1"/>
</dbReference>
<name>A0A369JU85_HYPMA</name>
<dbReference type="GO" id="GO:0003964">
    <property type="term" value="F:RNA-directed DNA polymerase activity"/>
    <property type="evidence" value="ECO:0007669"/>
    <property type="project" value="UniProtKB-KW"/>
</dbReference>
<reference evidence="4" key="1">
    <citation type="submission" date="2018-04" db="EMBL/GenBank/DDBJ databases">
        <title>Whole genome sequencing of Hypsizygus marmoreus.</title>
        <authorList>
            <person name="Choi I.-G."/>
            <person name="Min B."/>
            <person name="Kim J.-G."/>
            <person name="Kim S."/>
            <person name="Oh Y.-L."/>
            <person name="Kong W.-S."/>
            <person name="Park H."/>
            <person name="Jeong J."/>
            <person name="Song E.-S."/>
        </authorList>
    </citation>
    <scope>NUCLEOTIDE SEQUENCE [LARGE SCALE GENOMIC DNA]</scope>
    <source>
        <strain evidence="4">51987-8</strain>
    </source>
</reference>
<comment type="caution">
    <text evidence="4">The sequence shown here is derived from an EMBL/GenBank/DDBJ whole genome shotgun (WGS) entry which is preliminary data.</text>
</comment>
<evidence type="ECO:0000256" key="1">
    <source>
        <dbReference type="SAM" id="MobiDB-lite"/>
    </source>
</evidence>
<dbReference type="PROSITE" id="PS50878">
    <property type="entry name" value="RT_POL"/>
    <property type="match status" value="1"/>
</dbReference>
<feature type="region of interest" description="Disordered" evidence="1">
    <location>
        <begin position="1"/>
        <end position="157"/>
    </location>
</feature>
<dbReference type="InterPro" id="IPR000477">
    <property type="entry name" value="RT_dom"/>
</dbReference>
<protein>
    <submittedName>
        <fullName evidence="4">RNA-directed DNA polymerase from mobile element jockey</fullName>
    </submittedName>
</protein>
<dbReference type="SUPFAM" id="SSF53098">
    <property type="entry name" value="Ribonuclease H-like"/>
    <property type="match status" value="1"/>
</dbReference>
<organism evidence="4 5">
    <name type="scientific">Hypsizygus marmoreus</name>
    <name type="common">White beech mushroom</name>
    <name type="synonym">Agaricus marmoreus</name>
    <dbReference type="NCBI Taxonomy" id="39966"/>
    <lineage>
        <taxon>Eukaryota</taxon>
        <taxon>Fungi</taxon>
        <taxon>Dikarya</taxon>
        <taxon>Basidiomycota</taxon>
        <taxon>Agaricomycotina</taxon>
        <taxon>Agaricomycetes</taxon>
        <taxon>Agaricomycetidae</taxon>
        <taxon>Agaricales</taxon>
        <taxon>Tricholomatineae</taxon>
        <taxon>Lyophyllaceae</taxon>
        <taxon>Hypsizygus</taxon>
    </lineage>
</organism>
<keyword evidence="4" id="KW-0695">RNA-directed DNA polymerase</keyword>
<evidence type="ECO:0000259" key="2">
    <source>
        <dbReference type="PROSITE" id="PS50878"/>
    </source>
</evidence>
<keyword evidence="4" id="KW-0548">Nucleotidyltransferase</keyword>
<evidence type="ECO:0000259" key="3">
    <source>
        <dbReference type="PROSITE" id="PS50879"/>
    </source>
</evidence>